<evidence type="ECO:0000256" key="4">
    <source>
        <dbReference type="ARBA" id="ARBA00012532"/>
    </source>
</evidence>
<feature type="domain" description="AMP-binding enzyme C-terminal" evidence="15">
    <location>
        <begin position="455"/>
        <end position="531"/>
    </location>
</feature>
<name>A0A182PST3_9DIPT</name>
<dbReference type="AlphaFoldDB" id="A0A182PST3"/>
<dbReference type="GO" id="GO:0005777">
    <property type="term" value="C:peroxisome"/>
    <property type="evidence" value="ECO:0007669"/>
    <property type="project" value="UniProtKB-SubCell"/>
</dbReference>
<keyword evidence="17" id="KW-1185">Reference proteome</keyword>
<dbReference type="PANTHER" id="PTHR24096:SF423">
    <property type="entry name" value="GM05240P"/>
    <property type="match status" value="1"/>
</dbReference>
<evidence type="ECO:0000256" key="7">
    <source>
        <dbReference type="ARBA" id="ARBA00022842"/>
    </source>
</evidence>
<evidence type="ECO:0000313" key="16">
    <source>
        <dbReference type="EnsemblMetazoa" id="AEPI010019-PA"/>
    </source>
</evidence>
<dbReference type="GO" id="GO:0005524">
    <property type="term" value="F:ATP binding"/>
    <property type="evidence" value="ECO:0007669"/>
    <property type="project" value="UniProtKB-KW"/>
</dbReference>
<dbReference type="EnsemblMetazoa" id="AEPI010019-RA">
    <property type="protein sequence ID" value="AEPI010019-PA"/>
    <property type="gene ID" value="AEPI010019"/>
</dbReference>
<evidence type="ECO:0000256" key="1">
    <source>
        <dbReference type="ARBA" id="ARBA00001946"/>
    </source>
</evidence>
<evidence type="ECO:0000256" key="6">
    <source>
        <dbReference type="ARBA" id="ARBA00022840"/>
    </source>
</evidence>
<evidence type="ECO:0000313" key="17">
    <source>
        <dbReference type="Proteomes" id="UP000075885"/>
    </source>
</evidence>
<dbReference type="GO" id="GO:0008218">
    <property type="term" value="P:bioluminescence"/>
    <property type="evidence" value="ECO:0007669"/>
    <property type="project" value="UniProtKB-KW"/>
</dbReference>
<comment type="similarity">
    <text evidence="3">Belongs to the ATP-dependent AMP-binding enzyme family.</text>
</comment>
<comment type="subcellular location">
    <subcellularLocation>
        <location evidence="2">Peroxisome</location>
    </subcellularLocation>
</comment>
<dbReference type="InterPro" id="IPR020845">
    <property type="entry name" value="AMP-binding_CS"/>
</dbReference>
<evidence type="ECO:0000256" key="8">
    <source>
        <dbReference type="ARBA" id="ARBA00023002"/>
    </source>
</evidence>
<evidence type="ECO:0000256" key="9">
    <source>
        <dbReference type="ARBA" id="ARBA00023033"/>
    </source>
</evidence>
<evidence type="ECO:0000256" key="2">
    <source>
        <dbReference type="ARBA" id="ARBA00004275"/>
    </source>
</evidence>
<sequence length="548" mass="60384">MNRSNSNSEFILSGEPEPANLAEGCGSLGMFLLKRLLRNGDNIAVIDGVYSSELRYFELLEKAIRLAEGLRSHAHLRSGGVVGIISENRLEFPIALYASFFANAAVAPINLTYTEREFDHALNLSKPNVLFVSPYSAERVIAMARKNRHFIKHIFLFGNENPFGADVTLFDDFLAQTSAINPYSFQIAPTHLEEHVALIMCSSGTTGLPKGVQLTQRNVIASVSLLSVLEASFEVPAVVLGVIPWFHAFGCLTLINVICNKLKLISLPKFEEGLFLSCIENYRCSFVFMVPPLMVFLAKHPLVDNYDLSSINTLLCGAAPLSRETETLVKKRIGVKHILQGYGMSETTLAMLIQTHDSNKPGSVGKLQAGTMAKVVDIETGKLLGPNQPGELYFKGSQIMKGYIGNEKETSQTIDSNGWLRTGDIGYYDEDGEFFIIDRLKELIKYKGYQVPPAEIEAILLTNPKIKDAGVVGLPDEAAGELPLAFVVKQPGVSLTEQEVQQYVAARASPAKRLHGGVRFVPEIPKNVSGKILRRKLREMLERPLSKL</sequence>
<feature type="domain" description="AMP-dependent synthetase/ligase" evidence="14">
    <location>
        <begin position="38"/>
        <end position="403"/>
    </location>
</feature>
<keyword evidence="11" id="KW-0455">Luminescence</keyword>
<reference evidence="16" key="2">
    <citation type="submission" date="2020-05" db="UniProtKB">
        <authorList>
            <consortium name="EnsemblMetazoa"/>
        </authorList>
    </citation>
    <scope>IDENTIFICATION</scope>
    <source>
        <strain evidence="16">Epiroticus2</strain>
    </source>
</reference>
<dbReference type="EC" id="1.13.12.7" evidence="4"/>
<keyword evidence="8" id="KW-0560">Oxidoreductase</keyword>
<organism evidence="16 17">
    <name type="scientific">Anopheles epiroticus</name>
    <dbReference type="NCBI Taxonomy" id="199890"/>
    <lineage>
        <taxon>Eukaryota</taxon>
        <taxon>Metazoa</taxon>
        <taxon>Ecdysozoa</taxon>
        <taxon>Arthropoda</taxon>
        <taxon>Hexapoda</taxon>
        <taxon>Insecta</taxon>
        <taxon>Pterygota</taxon>
        <taxon>Neoptera</taxon>
        <taxon>Endopterygota</taxon>
        <taxon>Diptera</taxon>
        <taxon>Nematocera</taxon>
        <taxon>Culicoidea</taxon>
        <taxon>Culicidae</taxon>
        <taxon>Anophelinae</taxon>
        <taxon>Anopheles</taxon>
    </lineage>
</organism>
<evidence type="ECO:0000259" key="14">
    <source>
        <dbReference type="Pfam" id="PF00501"/>
    </source>
</evidence>
<dbReference type="PANTHER" id="PTHR24096">
    <property type="entry name" value="LONG-CHAIN-FATTY-ACID--COA LIGASE"/>
    <property type="match status" value="1"/>
</dbReference>
<keyword evidence="7" id="KW-0460">Magnesium</keyword>
<dbReference type="GO" id="GO:0016405">
    <property type="term" value="F:CoA-ligase activity"/>
    <property type="evidence" value="ECO:0007669"/>
    <property type="project" value="TreeGrafter"/>
</dbReference>
<dbReference type="Proteomes" id="UP000075885">
    <property type="component" value="Unassembled WGS sequence"/>
</dbReference>
<keyword evidence="10" id="KW-0576">Peroxisome</keyword>
<keyword evidence="6" id="KW-0067">ATP-binding</keyword>
<dbReference type="Gene3D" id="3.30.300.30">
    <property type="match status" value="1"/>
</dbReference>
<dbReference type="InterPro" id="IPR025110">
    <property type="entry name" value="AMP-bd_C"/>
</dbReference>
<keyword evidence="9" id="KW-0503">Monooxygenase</keyword>
<dbReference type="PROSITE" id="PS00455">
    <property type="entry name" value="AMP_BINDING"/>
    <property type="match status" value="1"/>
</dbReference>
<dbReference type="SUPFAM" id="SSF56801">
    <property type="entry name" value="Acetyl-CoA synthetase-like"/>
    <property type="match status" value="1"/>
</dbReference>
<evidence type="ECO:0000256" key="13">
    <source>
        <dbReference type="ARBA" id="ARBA00048497"/>
    </source>
</evidence>
<evidence type="ECO:0000256" key="11">
    <source>
        <dbReference type="ARBA" id="ARBA00023223"/>
    </source>
</evidence>
<evidence type="ECO:0000256" key="5">
    <source>
        <dbReference type="ARBA" id="ARBA00019043"/>
    </source>
</evidence>
<dbReference type="VEuPathDB" id="VectorBase:AEPI010019"/>
<evidence type="ECO:0000256" key="12">
    <source>
        <dbReference type="ARBA" id="ARBA00023262"/>
    </source>
</evidence>
<protein>
    <recommendedName>
        <fullName evidence="5">Luciferin 4-monooxygenase</fullName>
        <ecNumber evidence="4">1.13.12.7</ecNumber>
    </recommendedName>
</protein>
<dbReference type="STRING" id="199890.A0A182PST3"/>
<dbReference type="GO" id="GO:0004497">
    <property type="term" value="F:monooxygenase activity"/>
    <property type="evidence" value="ECO:0007669"/>
    <property type="project" value="UniProtKB-KW"/>
</dbReference>
<accession>A0A182PST3</accession>
<dbReference type="FunFam" id="3.30.300.30:FF:000007">
    <property type="entry name" value="4-coumarate--CoA ligase 2"/>
    <property type="match status" value="1"/>
</dbReference>
<dbReference type="InterPro" id="IPR000873">
    <property type="entry name" value="AMP-dep_synth/lig_dom"/>
</dbReference>
<dbReference type="Gene3D" id="3.40.50.980">
    <property type="match status" value="2"/>
</dbReference>
<keyword evidence="6" id="KW-0547">Nucleotide-binding</keyword>
<evidence type="ECO:0000256" key="10">
    <source>
        <dbReference type="ARBA" id="ARBA00023140"/>
    </source>
</evidence>
<evidence type="ECO:0000256" key="3">
    <source>
        <dbReference type="ARBA" id="ARBA00006432"/>
    </source>
</evidence>
<dbReference type="InterPro" id="IPR045851">
    <property type="entry name" value="AMP-bd_C_sf"/>
</dbReference>
<dbReference type="Gene3D" id="2.30.38.10">
    <property type="entry name" value="Luciferase, Domain 3"/>
    <property type="match status" value="1"/>
</dbReference>
<reference evidence="17" key="1">
    <citation type="submission" date="2013-03" db="EMBL/GenBank/DDBJ databases">
        <title>The Genome Sequence of Anopheles epiroticus epiroticus2.</title>
        <authorList>
            <consortium name="The Broad Institute Genomics Platform"/>
            <person name="Neafsey D.E."/>
            <person name="Howell P."/>
            <person name="Walker B."/>
            <person name="Young S.K."/>
            <person name="Zeng Q."/>
            <person name="Gargeya S."/>
            <person name="Fitzgerald M."/>
            <person name="Haas B."/>
            <person name="Abouelleil A."/>
            <person name="Allen A.W."/>
            <person name="Alvarado L."/>
            <person name="Arachchi H.M."/>
            <person name="Berlin A.M."/>
            <person name="Chapman S.B."/>
            <person name="Gainer-Dewar J."/>
            <person name="Goldberg J."/>
            <person name="Griggs A."/>
            <person name="Gujja S."/>
            <person name="Hansen M."/>
            <person name="Howarth C."/>
            <person name="Imamovic A."/>
            <person name="Ireland A."/>
            <person name="Larimer J."/>
            <person name="McCowan C."/>
            <person name="Murphy C."/>
            <person name="Pearson M."/>
            <person name="Poon T.W."/>
            <person name="Priest M."/>
            <person name="Roberts A."/>
            <person name="Saif S."/>
            <person name="Shea T."/>
            <person name="Sisk P."/>
            <person name="Sykes S."/>
            <person name="Wortman J."/>
            <person name="Nusbaum C."/>
            <person name="Birren B."/>
        </authorList>
    </citation>
    <scope>NUCLEOTIDE SEQUENCE [LARGE SCALE GENOMIC DNA]</scope>
    <source>
        <strain evidence="17">Epiroticus2</strain>
    </source>
</reference>
<dbReference type="Pfam" id="PF00501">
    <property type="entry name" value="AMP-binding"/>
    <property type="match status" value="1"/>
</dbReference>
<comment type="catalytic activity">
    <reaction evidence="13">
        <text>firefly D-luciferin + ATP + O2 = firefly oxyluciferin + hnu + AMP + CO2 + diphosphate</text>
        <dbReference type="Rhea" id="RHEA:10732"/>
        <dbReference type="ChEBI" id="CHEBI:15379"/>
        <dbReference type="ChEBI" id="CHEBI:16526"/>
        <dbReference type="ChEBI" id="CHEBI:16792"/>
        <dbReference type="ChEBI" id="CHEBI:30212"/>
        <dbReference type="ChEBI" id="CHEBI:30616"/>
        <dbReference type="ChEBI" id="CHEBI:33019"/>
        <dbReference type="ChEBI" id="CHEBI:58038"/>
        <dbReference type="ChEBI" id="CHEBI:456215"/>
        <dbReference type="EC" id="1.13.12.7"/>
    </reaction>
</comment>
<evidence type="ECO:0000259" key="15">
    <source>
        <dbReference type="Pfam" id="PF13193"/>
    </source>
</evidence>
<proteinExistence type="inferred from homology"/>
<dbReference type="Pfam" id="PF13193">
    <property type="entry name" value="AMP-binding_C"/>
    <property type="match status" value="1"/>
</dbReference>
<comment type="cofactor">
    <cofactor evidence="1">
        <name>Mg(2+)</name>
        <dbReference type="ChEBI" id="CHEBI:18420"/>
    </cofactor>
</comment>
<keyword evidence="12" id="KW-0599">Photoprotein</keyword>